<dbReference type="SUPFAM" id="SSF57667">
    <property type="entry name" value="beta-beta-alpha zinc fingers"/>
    <property type="match status" value="2"/>
</dbReference>
<dbReference type="RefSeq" id="XP_015264466.1">
    <property type="nucleotide sequence ID" value="XM_015408980.1"/>
</dbReference>
<evidence type="ECO:0000256" key="3">
    <source>
        <dbReference type="ARBA" id="ARBA00022771"/>
    </source>
</evidence>
<accession>A0ABM1JSM9</accession>
<reference evidence="9" key="1">
    <citation type="submission" date="2025-08" db="UniProtKB">
        <authorList>
            <consortium name="RefSeq"/>
        </authorList>
    </citation>
    <scope>IDENTIFICATION</scope>
</reference>
<feature type="domain" description="C2H2-type" evidence="7">
    <location>
        <begin position="380"/>
        <end position="409"/>
    </location>
</feature>
<gene>
    <name evidence="9" type="primary">LOC107108537</name>
</gene>
<keyword evidence="2" id="KW-0677">Repeat</keyword>
<dbReference type="Pfam" id="PF00096">
    <property type="entry name" value="zf-C2H2"/>
    <property type="match status" value="3"/>
</dbReference>
<dbReference type="Gene3D" id="3.30.160.60">
    <property type="entry name" value="Classic Zinc Finger"/>
    <property type="match status" value="3"/>
</dbReference>
<keyword evidence="1" id="KW-0479">Metal-binding</keyword>
<dbReference type="PANTHER" id="PTHR23235">
    <property type="entry name" value="KRUEPPEL-LIKE TRANSCRIPTION FACTOR"/>
    <property type="match status" value="1"/>
</dbReference>
<proteinExistence type="predicted"/>
<dbReference type="PROSITE" id="PS00028">
    <property type="entry name" value="ZINC_FINGER_C2H2_1"/>
    <property type="match status" value="3"/>
</dbReference>
<keyword evidence="8" id="KW-1185">Reference proteome</keyword>
<evidence type="ECO:0000256" key="1">
    <source>
        <dbReference type="ARBA" id="ARBA00022723"/>
    </source>
</evidence>
<feature type="domain" description="C2H2-type" evidence="7">
    <location>
        <begin position="350"/>
        <end position="379"/>
    </location>
</feature>
<dbReference type="PANTHER" id="PTHR23235:SF77">
    <property type="entry name" value="KRUEPPEL-LIKE FACTOR 7"/>
    <property type="match status" value="1"/>
</dbReference>
<evidence type="ECO:0000256" key="6">
    <source>
        <dbReference type="SAM" id="MobiDB-lite"/>
    </source>
</evidence>
<dbReference type="SMART" id="SM00355">
    <property type="entry name" value="ZnF_C2H2"/>
    <property type="match status" value="3"/>
</dbReference>
<organism evidence="8 9">
    <name type="scientific">Gekko japonicus</name>
    <name type="common">Schlegel's Japanese gecko</name>
    <dbReference type="NCBI Taxonomy" id="146911"/>
    <lineage>
        <taxon>Eukaryota</taxon>
        <taxon>Metazoa</taxon>
        <taxon>Chordata</taxon>
        <taxon>Craniata</taxon>
        <taxon>Vertebrata</taxon>
        <taxon>Euteleostomi</taxon>
        <taxon>Lepidosauria</taxon>
        <taxon>Squamata</taxon>
        <taxon>Bifurcata</taxon>
        <taxon>Gekkota</taxon>
        <taxon>Gekkonidae</taxon>
        <taxon>Gekkoninae</taxon>
        <taxon>Gekko</taxon>
    </lineage>
</organism>
<evidence type="ECO:0000256" key="2">
    <source>
        <dbReference type="ARBA" id="ARBA00022737"/>
    </source>
</evidence>
<sequence>MSSGGLVVSAPSSDESTAFTLLKPVTMSREPTEDTAVFDDIKPPIRILDNQHDLAQARAEMDKYLSGQVPLVPMVPDKKYRRESASVVDEYFSTEKPPSTPYSVNINVILPDTTHLRTGLYRPTKPLAPFPQIKMEPGTSFAQPCSSVTGLTQTLPDFTSVFSMPQSVAANNIFVKQEMPSEIPLSSSLLYQLPSGHSGGEMTTMAHSTCNTTAISTITGVAMSTTSSVLDSRPLPRPMRPGGQAKPFQPTSQGQGSFHLAGQFYPVPGVSLPPSPPNSQPGSPENQPELINTISPPPPYEATFGLKLAQPGQIPPLSNSLGNLSQGHVIMPAPKYNRRNNPELEKRRIHHCDYPGCTKVYTKSSHLKAHQRTHTGEKPYKCTWDGCDWRFARSDELTRHYRKHTGAKPFKCIACGRCFSRSDHLALHMKRHQN</sequence>
<evidence type="ECO:0000259" key="7">
    <source>
        <dbReference type="PROSITE" id="PS50157"/>
    </source>
</evidence>
<feature type="region of interest" description="Disordered" evidence="6">
    <location>
        <begin position="225"/>
        <end position="302"/>
    </location>
</feature>
<dbReference type="Proteomes" id="UP000694871">
    <property type="component" value="Unplaced"/>
</dbReference>
<keyword evidence="3 5" id="KW-0863">Zinc-finger</keyword>
<evidence type="ECO:0000256" key="4">
    <source>
        <dbReference type="ARBA" id="ARBA00022833"/>
    </source>
</evidence>
<dbReference type="GeneID" id="107108537"/>
<dbReference type="PROSITE" id="PS50157">
    <property type="entry name" value="ZINC_FINGER_C2H2_2"/>
    <property type="match status" value="3"/>
</dbReference>
<name>A0ABM1JSM9_GEKJA</name>
<evidence type="ECO:0000256" key="5">
    <source>
        <dbReference type="PROSITE-ProRule" id="PRU00042"/>
    </source>
</evidence>
<feature type="domain" description="C2H2-type" evidence="7">
    <location>
        <begin position="410"/>
        <end position="434"/>
    </location>
</feature>
<dbReference type="CDD" id="cd21579">
    <property type="entry name" value="KLF5_N"/>
    <property type="match status" value="1"/>
</dbReference>
<dbReference type="InterPro" id="IPR013087">
    <property type="entry name" value="Znf_C2H2_type"/>
</dbReference>
<keyword evidence="4" id="KW-0862">Zinc</keyword>
<evidence type="ECO:0000313" key="8">
    <source>
        <dbReference type="Proteomes" id="UP000694871"/>
    </source>
</evidence>
<evidence type="ECO:0000313" key="9">
    <source>
        <dbReference type="RefSeq" id="XP_015264466.1"/>
    </source>
</evidence>
<dbReference type="InterPro" id="IPR036236">
    <property type="entry name" value="Znf_C2H2_sf"/>
</dbReference>
<protein>
    <submittedName>
        <fullName evidence="9">Krueppel-like factor 5</fullName>
    </submittedName>
</protein>